<reference evidence="1 2" key="1">
    <citation type="submission" date="2022-01" db="EMBL/GenBank/DDBJ databases">
        <title>A high-quality chromosome-level genome assembly of rohu carp, Labeo rohita.</title>
        <authorList>
            <person name="Arick M.A. II"/>
            <person name="Hsu C.-Y."/>
            <person name="Magbanua Z."/>
            <person name="Pechanova O."/>
            <person name="Grover C."/>
            <person name="Miller E."/>
            <person name="Thrash A."/>
            <person name="Ezzel L."/>
            <person name="Alam S."/>
            <person name="Benzie J."/>
            <person name="Hamilton M."/>
            <person name="Karsi A."/>
            <person name="Lawrence M.L."/>
            <person name="Peterson D.G."/>
        </authorList>
    </citation>
    <scope>NUCLEOTIDE SEQUENCE [LARGE SCALE GENOMIC DNA]</scope>
    <source>
        <strain evidence="2">BAU-BD-2019</strain>
        <tissue evidence="1">Blood</tissue>
    </source>
</reference>
<evidence type="ECO:0000313" key="2">
    <source>
        <dbReference type="Proteomes" id="UP000830375"/>
    </source>
</evidence>
<keyword evidence="2" id="KW-1185">Reference proteome</keyword>
<dbReference type="Proteomes" id="UP000830375">
    <property type="component" value="Unassembled WGS sequence"/>
</dbReference>
<gene>
    <name evidence="1" type="ORF">H4Q32_005531</name>
</gene>
<protein>
    <submittedName>
        <fullName evidence="1">Interferon-induced protein 44</fullName>
    </submittedName>
</protein>
<accession>A0ABQ8N1A3</accession>
<organism evidence="1 2">
    <name type="scientific">Labeo rohita</name>
    <name type="common">Indian major carp</name>
    <name type="synonym">Cyprinus rohita</name>
    <dbReference type="NCBI Taxonomy" id="84645"/>
    <lineage>
        <taxon>Eukaryota</taxon>
        <taxon>Metazoa</taxon>
        <taxon>Chordata</taxon>
        <taxon>Craniata</taxon>
        <taxon>Vertebrata</taxon>
        <taxon>Euteleostomi</taxon>
        <taxon>Actinopterygii</taxon>
        <taxon>Neopterygii</taxon>
        <taxon>Teleostei</taxon>
        <taxon>Ostariophysi</taxon>
        <taxon>Cypriniformes</taxon>
        <taxon>Cyprinidae</taxon>
        <taxon>Labeoninae</taxon>
        <taxon>Labeonini</taxon>
        <taxon>Labeo</taxon>
    </lineage>
</organism>
<proteinExistence type="predicted"/>
<evidence type="ECO:0000313" key="1">
    <source>
        <dbReference type="EMBL" id="KAI2668745.1"/>
    </source>
</evidence>
<name>A0ABQ8N1A3_LABRO</name>
<dbReference type="EMBL" id="JACTAM010000001">
    <property type="protein sequence ID" value="KAI2668745.1"/>
    <property type="molecule type" value="Genomic_DNA"/>
</dbReference>
<comment type="caution">
    <text evidence="1">The sequence shown here is derived from an EMBL/GenBank/DDBJ whole genome shotgun (WGS) entry which is preliminary data.</text>
</comment>
<sequence length="65" mass="7179">MSSSSSAEIEECSIKLGVSVKCIYPVRNYHEECATDAKMDTLSLDALQNIANFANDYAEDQTDNQ</sequence>